<name>A0ABR9KNK1_9ACTN</name>
<reference evidence="1 2" key="1">
    <citation type="submission" date="2020-10" db="EMBL/GenBank/DDBJ databases">
        <title>Sequencing the genomes of 1000 actinobacteria strains.</title>
        <authorList>
            <person name="Klenk H.-P."/>
        </authorList>
    </citation>
    <scope>NUCLEOTIDE SEQUENCE [LARGE SCALE GENOMIC DNA]</scope>
    <source>
        <strain evidence="1 2">DSM 43748</strain>
    </source>
</reference>
<protein>
    <submittedName>
        <fullName evidence="1">Uncharacterized protein</fullName>
    </submittedName>
</protein>
<gene>
    <name evidence="1" type="ORF">H4W81_006395</name>
</gene>
<evidence type="ECO:0000313" key="2">
    <source>
        <dbReference type="Proteomes" id="UP000661607"/>
    </source>
</evidence>
<sequence length="147" mass="15291">MRTFREPALLAAVSAVALPITDRDLLPQQSLELGVQGGLILLDDQQVVGVLLGHQEGGVIALGVQGVGGDDASIQVKVFQQGPEPGDLVGLAVNVGLGQDQARVVIQRRQQVHGAVLAAASAAQCLAVHGDRSTSPLVMARWRHDAV</sequence>
<comment type="caution">
    <text evidence="1">The sequence shown here is derived from an EMBL/GenBank/DDBJ whole genome shotgun (WGS) entry which is preliminary data.</text>
</comment>
<dbReference type="EMBL" id="JADBEF010000001">
    <property type="protein sequence ID" value="MBE1563616.1"/>
    <property type="molecule type" value="Genomic_DNA"/>
</dbReference>
<proteinExistence type="predicted"/>
<accession>A0ABR9KNK1</accession>
<keyword evidence="2" id="KW-1185">Reference proteome</keyword>
<dbReference type="Proteomes" id="UP000661607">
    <property type="component" value="Unassembled WGS sequence"/>
</dbReference>
<organism evidence="1 2">
    <name type="scientific">Nonomuraea africana</name>
    <dbReference type="NCBI Taxonomy" id="46171"/>
    <lineage>
        <taxon>Bacteria</taxon>
        <taxon>Bacillati</taxon>
        <taxon>Actinomycetota</taxon>
        <taxon>Actinomycetes</taxon>
        <taxon>Streptosporangiales</taxon>
        <taxon>Streptosporangiaceae</taxon>
        <taxon>Nonomuraea</taxon>
    </lineage>
</organism>
<evidence type="ECO:0000313" key="1">
    <source>
        <dbReference type="EMBL" id="MBE1563616.1"/>
    </source>
</evidence>